<gene>
    <name evidence="2" type="primary">CDH-10</name>
    <name evidence="2" type="ORF">KIN20_034823</name>
</gene>
<dbReference type="EMBL" id="JAHQIW010007164">
    <property type="protein sequence ID" value="KAJ1372627.1"/>
    <property type="molecule type" value="Genomic_DNA"/>
</dbReference>
<feature type="transmembrane region" description="Helical" evidence="1">
    <location>
        <begin position="384"/>
        <end position="408"/>
    </location>
</feature>
<organism evidence="2 3">
    <name type="scientific">Parelaphostrongylus tenuis</name>
    <name type="common">Meningeal worm</name>
    <dbReference type="NCBI Taxonomy" id="148309"/>
    <lineage>
        <taxon>Eukaryota</taxon>
        <taxon>Metazoa</taxon>
        <taxon>Ecdysozoa</taxon>
        <taxon>Nematoda</taxon>
        <taxon>Chromadorea</taxon>
        <taxon>Rhabditida</taxon>
        <taxon>Rhabditina</taxon>
        <taxon>Rhabditomorpha</taxon>
        <taxon>Strongyloidea</taxon>
        <taxon>Metastrongylidae</taxon>
        <taxon>Parelaphostrongylus</taxon>
    </lineage>
</organism>
<keyword evidence="3" id="KW-1185">Reference proteome</keyword>
<evidence type="ECO:0000313" key="3">
    <source>
        <dbReference type="Proteomes" id="UP001196413"/>
    </source>
</evidence>
<dbReference type="GO" id="GO:0016020">
    <property type="term" value="C:membrane"/>
    <property type="evidence" value="ECO:0007669"/>
    <property type="project" value="InterPro"/>
</dbReference>
<dbReference type="GO" id="GO:0005509">
    <property type="term" value="F:calcium ion binding"/>
    <property type="evidence" value="ECO:0007669"/>
    <property type="project" value="InterPro"/>
</dbReference>
<sequence>MKCVKLIVSAWNVFDSTKNASRILRIVVEDIDDTVPVFGKGLNSVFIVPPSPDRDDIVIGTVSAVGSKRNLLNPLHYYLLPKCSPEYEKFSVDNHGTITLRGRPANLPRRIQLCIFTSNNADLKTINMTFDPKNESMVRAIVIFEDATSFPRFPILQNNTVTVIPEGLRSASIPVTDSKGFDRGVRYVIDHVKFTAVQNSTKLPTDISSLFFIEPITGEVGANPRLSDNPQGVYTVVINVLSTTTMLKQPLQLFRNFHYVSDDMKTRYVFGMMSEEFAVNREQYTRKLQTAFEADHPNGTMQVFFSEPKRDRRNCTWTSVCFHMAIDKEILNEHSTMSALSPPADKNSELSRLYSHFKVINIESCTDPRSSSFQQAIYQVSTQVIVPIVSVIILIIMLIALLIYVCFVRRYKEHLRLKKKQMKEAERKPSPINYTPTFILPPMTQHIRFY</sequence>
<keyword evidence="1" id="KW-0812">Transmembrane</keyword>
<proteinExistence type="predicted"/>
<accession>A0AAD5RAA7</accession>
<evidence type="ECO:0000256" key="1">
    <source>
        <dbReference type="SAM" id="Phobius"/>
    </source>
</evidence>
<dbReference type="Proteomes" id="UP001196413">
    <property type="component" value="Unassembled WGS sequence"/>
</dbReference>
<keyword evidence="1" id="KW-0472">Membrane</keyword>
<name>A0AAD5RAA7_PARTN</name>
<dbReference type="SUPFAM" id="SSF49313">
    <property type="entry name" value="Cadherin-like"/>
    <property type="match status" value="1"/>
</dbReference>
<protein>
    <submittedName>
        <fullName evidence="2">CA protein</fullName>
    </submittedName>
</protein>
<comment type="caution">
    <text evidence="2">The sequence shown here is derived from an EMBL/GenBank/DDBJ whole genome shotgun (WGS) entry which is preliminary data.</text>
</comment>
<dbReference type="AlphaFoldDB" id="A0AAD5RAA7"/>
<dbReference type="InterPro" id="IPR015919">
    <property type="entry name" value="Cadherin-like_sf"/>
</dbReference>
<evidence type="ECO:0000313" key="2">
    <source>
        <dbReference type="EMBL" id="KAJ1372627.1"/>
    </source>
</evidence>
<keyword evidence="1" id="KW-1133">Transmembrane helix</keyword>
<reference evidence="2" key="1">
    <citation type="submission" date="2021-06" db="EMBL/GenBank/DDBJ databases">
        <title>Parelaphostrongylus tenuis whole genome reference sequence.</title>
        <authorList>
            <person name="Garwood T.J."/>
            <person name="Larsen P.A."/>
            <person name="Fountain-Jones N.M."/>
            <person name="Garbe J.R."/>
            <person name="Macchietto M.G."/>
            <person name="Kania S.A."/>
            <person name="Gerhold R.W."/>
            <person name="Richards J.E."/>
            <person name="Wolf T.M."/>
        </authorList>
    </citation>
    <scope>NUCLEOTIDE SEQUENCE</scope>
    <source>
        <strain evidence="2">MNPRO001-30</strain>
        <tissue evidence="2">Meninges</tissue>
    </source>
</reference>